<organism evidence="3 4">
    <name type="scientific">Lasiodiplodia hormozganensis</name>
    <dbReference type="NCBI Taxonomy" id="869390"/>
    <lineage>
        <taxon>Eukaryota</taxon>
        <taxon>Fungi</taxon>
        <taxon>Dikarya</taxon>
        <taxon>Ascomycota</taxon>
        <taxon>Pezizomycotina</taxon>
        <taxon>Dothideomycetes</taxon>
        <taxon>Dothideomycetes incertae sedis</taxon>
        <taxon>Botryosphaeriales</taxon>
        <taxon>Botryosphaeriaceae</taxon>
        <taxon>Lasiodiplodia</taxon>
    </lineage>
</organism>
<accession>A0AA39Y893</accession>
<proteinExistence type="predicted"/>
<gene>
    <name evidence="3" type="ORF">DIS24_g7432</name>
</gene>
<dbReference type="AlphaFoldDB" id="A0AA39Y893"/>
<feature type="transmembrane region" description="Helical" evidence="2">
    <location>
        <begin position="15"/>
        <end position="37"/>
    </location>
</feature>
<feature type="region of interest" description="Disordered" evidence="1">
    <location>
        <begin position="104"/>
        <end position="186"/>
    </location>
</feature>
<sequence>MAPHVAELLFGVDDIVFYMVLEAFAWSTLLGFAVFLGHVYQSQGLAVHTISFFIFFEYFWVTRFGFGLEWCHYDMIECMQQMARLLLDVLLFLKYRRIAMDMRKEQQQNLPPQNHPQPPMLSRRERRQRQRELQREHRREHRRELQRELRRCQGNPSPRIHDDDRISISATGDNSNDSATNGMRQIRGNDKTSAAVRGRIIRSRHVHKKHYVATDTEAAGLGIKP</sequence>
<keyword evidence="2" id="KW-0472">Membrane</keyword>
<dbReference type="EMBL" id="JAUJDW010000044">
    <property type="protein sequence ID" value="KAK0647748.1"/>
    <property type="molecule type" value="Genomic_DNA"/>
</dbReference>
<dbReference type="Proteomes" id="UP001175001">
    <property type="component" value="Unassembled WGS sequence"/>
</dbReference>
<evidence type="ECO:0000256" key="1">
    <source>
        <dbReference type="SAM" id="MobiDB-lite"/>
    </source>
</evidence>
<evidence type="ECO:0000256" key="2">
    <source>
        <dbReference type="SAM" id="Phobius"/>
    </source>
</evidence>
<keyword evidence="2" id="KW-1133">Transmembrane helix</keyword>
<keyword evidence="2" id="KW-0812">Transmembrane</keyword>
<reference evidence="3" key="1">
    <citation type="submission" date="2023-06" db="EMBL/GenBank/DDBJ databases">
        <title>Multi-omics analyses reveal the molecular pathogenesis toolkit of Lasiodiplodia hormozganensis, a cross-kingdom pathogen.</title>
        <authorList>
            <person name="Felix C."/>
            <person name="Meneses R."/>
            <person name="Goncalves M.F.M."/>
            <person name="Tilleman L."/>
            <person name="Duarte A.S."/>
            <person name="Jorrin-Novo J.V."/>
            <person name="Van De Peer Y."/>
            <person name="Deforce D."/>
            <person name="Van Nieuwerburgh F."/>
            <person name="Esteves A.C."/>
            <person name="Alves A."/>
        </authorList>
    </citation>
    <scope>NUCLEOTIDE SEQUENCE</scope>
    <source>
        <strain evidence="3">CBS 339.90</strain>
    </source>
</reference>
<protein>
    <submittedName>
        <fullName evidence="3">Uncharacterized protein</fullName>
    </submittedName>
</protein>
<evidence type="ECO:0000313" key="3">
    <source>
        <dbReference type="EMBL" id="KAK0647748.1"/>
    </source>
</evidence>
<keyword evidence="4" id="KW-1185">Reference proteome</keyword>
<name>A0AA39Y893_9PEZI</name>
<feature type="compositionally biased region" description="Polar residues" evidence="1">
    <location>
        <begin position="168"/>
        <end position="183"/>
    </location>
</feature>
<comment type="caution">
    <text evidence="3">The sequence shown here is derived from an EMBL/GenBank/DDBJ whole genome shotgun (WGS) entry which is preliminary data.</text>
</comment>
<feature type="transmembrane region" description="Helical" evidence="2">
    <location>
        <begin position="44"/>
        <end position="61"/>
    </location>
</feature>
<feature type="compositionally biased region" description="Basic and acidic residues" evidence="1">
    <location>
        <begin position="130"/>
        <end position="151"/>
    </location>
</feature>
<evidence type="ECO:0000313" key="4">
    <source>
        <dbReference type="Proteomes" id="UP001175001"/>
    </source>
</evidence>